<dbReference type="InterPro" id="IPR003599">
    <property type="entry name" value="Ig_sub"/>
</dbReference>
<keyword evidence="1" id="KW-1133">Transmembrane helix</keyword>
<feature type="domain" description="Immunoglobulin" evidence="3">
    <location>
        <begin position="23"/>
        <end position="127"/>
    </location>
</feature>
<keyword evidence="1" id="KW-0812">Transmembrane</keyword>
<comment type="caution">
    <text evidence="4">The sequence shown here is derived from an EMBL/GenBank/DDBJ whole genome shotgun (WGS) entry which is preliminary data.</text>
</comment>
<protein>
    <recommendedName>
        <fullName evidence="3">Immunoglobulin domain-containing protein</fullName>
    </recommendedName>
</protein>
<reference evidence="4" key="1">
    <citation type="submission" date="2020-08" db="EMBL/GenBank/DDBJ databases">
        <title>Chromosome-level assembly of Southern catfish (Silurus meridionalis) provides insights into visual adaptation to the nocturnal and benthic lifestyles.</title>
        <authorList>
            <person name="Zhang Y."/>
            <person name="Wang D."/>
            <person name="Peng Z."/>
        </authorList>
    </citation>
    <scope>NUCLEOTIDE SEQUENCE</scope>
    <source>
        <strain evidence="4">SWU-2019-XX</strain>
        <tissue evidence="4">Muscle</tissue>
    </source>
</reference>
<accession>A0A8T0BXQ7</accession>
<dbReference type="InterPro" id="IPR013783">
    <property type="entry name" value="Ig-like_fold"/>
</dbReference>
<dbReference type="SUPFAM" id="SSF48726">
    <property type="entry name" value="Immunoglobulin"/>
    <property type="match status" value="1"/>
</dbReference>
<evidence type="ECO:0000313" key="5">
    <source>
        <dbReference type="Proteomes" id="UP000606274"/>
    </source>
</evidence>
<dbReference type="Pfam" id="PF07686">
    <property type="entry name" value="V-set"/>
    <property type="match status" value="1"/>
</dbReference>
<keyword evidence="1" id="KW-0472">Membrane</keyword>
<evidence type="ECO:0000256" key="1">
    <source>
        <dbReference type="SAM" id="Phobius"/>
    </source>
</evidence>
<dbReference type="Gene3D" id="2.60.40.10">
    <property type="entry name" value="Immunoglobulins"/>
    <property type="match status" value="1"/>
</dbReference>
<name>A0A8T0BXQ7_SILME</name>
<dbReference type="InterPro" id="IPR013106">
    <property type="entry name" value="Ig_V-set"/>
</dbReference>
<evidence type="ECO:0000259" key="3">
    <source>
        <dbReference type="SMART" id="SM00409"/>
    </source>
</evidence>
<dbReference type="InterPro" id="IPR036179">
    <property type="entry name" value="Ig-like_dom_sf"/>
</dbReference>
<dbReference type="EMBL" id="JABFDY010000002">
    <property type="protein sequence ID" value="KAF7710326.1"/>
    <property type="molecule type" value="Genomic_DNA"/>
</dbReference>
<organism evidence="4 5">
    <name type="scientific">Silurus meridionalis</name>
    <name type="common">Southern catfish</name>
    <name type="synonym">Silurus soldatovi meridionalis</name>
    <dbReference type="NCBI Taxonomy" id="175797"/>
    <lineage>
        <taxon>Eukaryota</taxon>
        <taxon>Metazoa</taxon>
        <taxon>Chordata</taxon>
        <taxon>Craniata</taxon>
        <taxon>Vertebrata</taxon>
        <taxon>Euteleostomi</taxon>
        <taxon>Actinopterygii</taxon>
        <taxon>Neopterygii</taxon>
        <taxon>Teleostei</taxon>
        <taxon>Ostariophysi</taxon>
        <taxon>Siluriformes</taxon>
        <taxon>Siluridae</taxon>
        <taxon>Silurus</taxon>
    </lineage>
</organism>
<gene>
    <name evidence="4" type="ORF">HF521_009198</name>
</gene>
<sequence length="180" mass="20341">MRLSWVLAITVALALPFKAMGAIERQEVQLGKPVILKCNISLHHEIFWLKVNNEEKPRIVLVARLKNNGGLTEVMNYNTTHYEGCMIDRFFGLKISSVLNSDLGSYYCGIVEGKRMEFEDGVHIYEDKDECVSSNKKASTIHPTAETRSNSYRVFAAVLGVGLLVMVLVFFIVHMITCRK</sequence>
<dbReference type="SMART" id="SM00409">
    <property type="entry name" value="IG"/>
    <property type="match status" value="1"/>
</dbReference>
<feature type="signal peptide" evidence="2">
    <location>
        <begin position="1"/>
        <end position="21"/>
    </location>
</feature>
<proteinExistence type="predicted"/>
<keyword evidence="2" id="KW-0732">Signal</keyword>
<dbReference type="AlphaFoldDB" id="A0A8T0BXQ7"/>
<feature type="transmembrane region" description="Helical" evidence="1">
    <location>
        <begin position="154"/>
        <end position="176"/>
    </location>
</feature>
<feature type="chain" id="PRO_5035932219" description="Immunoglobulin domain-containing protein" evidence="2">
    <location>
        <begin position="22"/>
        <end position="180"/>
    </location>
</feature>
<evidence type="ECO:0000256" key="2">
    <source>
        <dbReference type="SAM" id="SignalP"/>
    </source>
</evidence>
<dbReference type="Proteomes" id="UP000606274">
    <property type="component" value="Unassembled WGS sequence"/>
</dbReference>
<keyword evidence="5" id="KW-1185">Reference proteome</keyword>
<evidence type="ECO:0000313" key="4">
    <source>
        <dbReference type="EMBL" id="KAF7710326.1"/>
    </source>
</evidence>